<reference evidence="1 2" key="1">
    <citation type="submission" date="2016-05" db="EMBL/GenBank/DDBJ databases">
        <title>Single-cell genome of chain-forming Candidatus Thiomargarita nelsonii and comparison to other large sulfur-oxidizing bacteria.</title>
        <authorList>
            <person name="Winkel M."/>
            <person name="Salman V."/>
            <person name="Woyke T."/>
            <person name="Schulz-Vogt H."/>
            <person name="Richter M."/>
            <person name="Flood B."/>
            <person name="Bailey J."/>
            <person name="Amann R."/>
            <person name="Mussmann M."/>
        </authorList>
    </citation>
    <scope>NUCLEOTIDE SEQUENCE [LARGE SCALE GENOMIC DNA]</scope>
    <source>
        <strain evidence="1 2">THI036</strain>
    </source>
</reference>
<evidence type="ECO:0000313" key="1">
    <source>
        <dbReference type="EMBL" id="OAD23876.1"/>
    </source>
</evidence>
<protein>
    <submittedName>
        <fullName evidence="1">Uncharacterized protein</fullName>
    </submittedName>
</protein>
<organism evidence="1 2">
    <name type="scientific">Candidatus Thiomargarita nelsonii</name>
    <dbReference type="NCBI Taxonomy" id="1003181"/>
    <lineage>
        <taxon>Bacteria</taxon>
        <taxon>Pseudomonadati</taxon>
        <taxon>Pseudomonadota</taxon>
        <taxon>Gammaproteobacteria</taxon>
        <taxon>Thiotrichales</taxon>
        <taxon>Thiotrichaceae</taxon>
        <taxon>Thiomargarita</taxon>
    </lineage>
</organism>
<evidence type="ECO:0000313" key="2">
    <source>
        <dbReference type="Proteomes" id="UP000076962"/>
    </source>
</evidence>
<accession>A0A176S7K4</accession>
<gene>
    <name evidence="1" type="ORF">THIOM_000283</name>
</gene>
<dbReference type="AlphaFoldDB" id="A0A176S7K4"/>
<name>A0A176S7K4_9GAMM</name>
<sequence>MLIAVTKVRFKIISFIFQCVKSFVVKKPACSTSFHNNRQCVFGQRNIRYPAKNFLSTLGTYFFINDKVDL</sequence>
<proteinExistence type="predicted"/>
<dbReference type="EMBL" id="LUTY01000121">
    <property type="protein sequence ID" value="OAD23876.1"/>
    <property type="molecule type" value="Genomic_DNA"/>
</dbReference>
<dbReference type="Proteomes" id="UP000076962">
    <property type="component" value="Unassembled WGS sequence"/>
</dbReference>
<comment type="caution">
    <text evidence="1">The sequence shown here is derived from an EMBL/GenBank/DDBJ whole genome shotgun (WGS) entry which is preliminary data.</text>
</comment>
<keyword evidence="2" id="KW-1185">Reference proteome</keyword>